<dbReference type="RefSeq" id="WP_158214190.1">
    <property type="nucleotide sequence ID" value="NZ_NEWD01000027.1"/>
</dbReference>
<sequence>MTDWRLVNETPDDMDDDVCPDCGSLLDSLGRCPYWRDHAYDEYGLEP</sequence>
<accession>A0A229VWA2</accession>
<keyword evidence="2" id="KW-1185">Reference proteome</keyword>
<dbReference type="EMBL" id="NEWD01000027">
    <property type="protein sequence ID" value="OXM99908.1"/>
    <property type="molecule type" value="Genomic_DNA"/>
</dbReference>
<proteinExistence type="predicted"/>
<organism evidence="1 2">
    <name type="scientific">Bifidobacterium vansinderenii</name>
    <dbReference type="NCBI Taxonomy" id="1984871"/>
    <lineage>
        <taxon>Bacteria</taxon>
        <taxon>Bacillati</taxon>
        <taxon>Actinomycetota</taxon>
        <taxon>Actinomycetes</taxon>
        <taxon>Bifidobacteriales</taxon>
        <taxon>Bifidobacteriaceae</taxon>
        <taxon>Bifidobacterium</taxon>
    </lineage>
</organism>
<evidence type="ECO:0000313" key="2">
    <source>
        <dbReference type="Proteomes" id="UP000215433"/>
    </source>
</evidence>
<reference evidence="1 2" key="1">
    <citation type="submission" date="2017-05" db="EMBL/GenBank/DDBJ databases">
        <title>Bifidobacterium vansinderenii sp. nov.</title>
        <authorList>
            <person name="Lugli G.A."/>
            <person name="Duranti S."/>
            <person name="Mangifesta M."/>
        </authorList>
    </citation>
    <scope>NUCLEOTIDE SEQUENCE [LARGE SCALE GENOMIC DNA]</scope>
    <source>
        <strain evidence="1 2">Tam10B</strain>
    </source>
</reference>
<name>A0A229VWA2_9BIFI</name>
<evidence type="ECO:0000313" key="1">
    <source>
        <dbReference type="EMBL" id="OXM99908.1"/>
    </source>
</evidence>
<dbReference type="Proteomes" id="UP000215433">
    <property type="component" value="Unassembled WGS sequence"/>
</dbReference>
<gene>
    <name evidence="1" type="ORF">Tam10B_1871</name>
</gene>
<protein>
    <submittedName>
        <fullName evidence="1">Uncharacterized protein</fullName>
    </submittedName>
</protein>
<comment type="caution">
    <text evidence="1">The sequence shown here is derived from an EMBL/GenBank/DDBJ whole genome shotgun (WGS) entry which is preliminary data.</text>
</comment>
<dbReference type="AlphaFoldDB" id="A0A229VWA2"/>